<evidence type="ECO:0000313" key="2">
    <source>
        <dbReference type="EMBL" id="KAF6741841.1"/>
    </source>
</evidence>
<sequence length="132" mass="14014">SHRRTWVGILGRGTVAVVVRLAWGDVGRSTGVRPFNFDTTCNMTPSFHPLLLPVELPYIGPLDTANLLSALGFSIVFRAPLTVLHWVPSIIGLCSFSISPPTSSLRALALASVHRLGAAMSLVPCRAGSPAL</sequence>
<dbReference type="EMBL" id="JACGCI010000215">
    <property type="protein sequence ID" value="KAF6741841.1"/>
    <property type="molecule type" value="Genomic_DNA"/>
</dbReference>
<evidence type="ECO:0000313" key="3">
    <source>
        <dbReference type="Proteomes" id="UP000521943"/>
    </source>
</evidence>
<evidence type="ECO:0000256" key="1">
    <source>
        <dbReference type="SAM" id="SignalP"/>
    </source>
</evidence>
<name>A0A8H6H9R2_9AGAR</name>
<feature type="non-terminal residue" evidence="2">
    <location>
        <position position="1"/>
    </location>
</feature>
<feature type="signal peptide" evidence="1">
    <location>
        <begin position="1"/>
        <end position="24"/>
    </location>
</feature>
<gene>
    <name evidence="2" type="ORF">DFP72DRAFT_941372</name>
</gene>
<accession>A0A8H6H9R2</accession>
<comment type="caution">
    <text evidence="2">The sequence shown here is derived from an EMBL/GenBank/DDBJ whole genome shotgun (WGS) entry which is preliminary data.</text>
</comment>
<dbReference type="AlphaFoldDB" id="A0A8H6H9R2"/>
<proteinExistence type="predicted"/>
<organism evidence="2 3">
    <name type="scientific">Ephemerocybe angulata</name>
    <dbReference type="NCBI Taxonomy" id="980116"/>
    <lineage>
        <taxon>Eukaryota</taxon>
        <taxon>Fungi</taxon>
        <taxon>Dikarya</taxon>
        <taxon>Basidiomycota</taxon>
        <taxon>Agaricomycotina</taxon>
        <taxon>Agaricomycetes</taxon>
        <taxon>Agaricomycetidae</taxon>
        <taxon>Agaricales</taxon>
        <taxon>Agaricineae</taxon>
        <taxon>Psathyrellaceae</taxon>
        <taxon>Ephemerocybe</taxon>
    </lineage>
</organism>
<feature type="chain" id="PRO_5034626460" evidence="1">
    <location>
        <begin position="25"/>
        <end position="132"/>
    </location>
</feature>
<keyword evidence="3" id="KW-1185">Reference proteome</keyword>
<reference evidence="2 3" key="1">
    <citation type="submission" date="2020-07" db="EMBL/GenBank/DDBJ databases">
        <title>Comparative genomics of pyrophilous fungi reveals a link between fire events and developmental genes.</title>
        <authorList>
            <consortium name="DOE Joint Genome Institute"/>
            <person name="Steindorff A.S."/>
            <person name="Carver A."/>
            <person name="Calhoun S."/>
            <person name="Stillman K."/>
            <person name="Liu H."/>
            <person name="Lipzen A."/>
            <person name="Pangilinan J."/>
            <person name="Labutti K."/>
            <person name="Bruns T.D."/>
            <person name="Grigoriev I.V."/>
        </authorList>
    </citation>
    <scope>NUCLEOTIDE SEQUENCE [LARGE SCALE GENOMIC DNA]</scope>
    <source>
        <strain evidence="2 3">CBS 144469</strain>
    </source>
</reference>
<protein>
    <submittedName>
        <fullName evidence="2">Uncharacterized protein</fullName>
    </submittedName>
</protein>
<dbReference type="Proteomes" id="UP000521943">
    <property type="component" value="Unassembled WGS sequence"/>
</dbReference>
<keyword evidence="1" id="KW-0732">Signal</keyword>